<name>A0A937X1A5_9BACT</name>
<protein>
    <submittedName>
        <fullName evidence="1">Uncharacterized protein</fullName>
    </submittedName>
</protein>
<accession>A0A937X1A5</accession>
<sequence>MRVLVLLSLMIGLITGCFMPAPRQGDRLAGLAAATLAYGPAAAGRNAIASYSATDRSPFGSVRLIIHWPMGPGRDLRGYHAQLIPDSTAKIKIEVKAAGQTVASDEVARQAGVATVSVTIPVRAYSNMSVHAQAERAAGDVIAVGNAAGVNVGRGRRTQVPLVMTSLYIPIVTGFNFNAGAPGATIVMSGANLAVTWAATGSVFFPSVDGASVSAQILQLATDSIQFLVPPSAAVGRVEVKVDGVPSYSNAVFWPLTGLAIDAPRASWDSDDDPSRRKVLFGDVLTFTATNSWQLQPGRVAEEFGNPPIPIWAQSNVAAGSIAPGEGQSKAFSAGESTANTDVRATLGRAESQAIRTFVAPIGNAIDAGAALPAARSAMGSAIIGDYLYVLGGDEAGGIVKKVERSAIAANGLLGAFGNSPGGNLTRERYQIVGQVLVIGNYLYVFGGRDPEGSGIPTVERSLIAANGDLGPFSAAKDIFGADLVVSTTRFDAGCVRVGKYVYLLGGGSILTFTDTIERAPILTAQGDLGPFENYSGTSRLTFANSGLRAHAFNGKVFVIGGTTQISTSPVIQAATITTSEGDLGNFANAANMVLARQNHYLLSVGTDILAISGAPGNGVPYGAIERIAVGADGTPNPLGDSLQMATARWQMSSEIARGYLFTIGGRGANGRLSSIERAAVPTGGATGDAKVAVR</sequence>
<dbReference type="Gene3D" id="2.60.40.10">
    <property type="entry name" value="Immunoglobulins"/>
    <property type="match status" value="1"/>
</dbReference>
<gene>
    <name evidence="1" type="ORF">FJZ00_03130</name>
</gene>
<dbReference type="PROSITE" id="PS51257">
    <property type="entry name" value="PROKAR_LIPOPROTEIN"/>
    <property type="match status" value="1"/>
</dbReference>
<dbReference type="Gene3D" id="2.120.10.80">
    <property type="entry name" value="Kelch-type beta propeller"/>
    <property type="match status" value="2"/>
</dbReference>
<dbReference type="InterPro" id="IPR015915">
    <property type="entry name" value="Kelch-typ_b-propeller"/>
</dbReference>
<dbReference type="InterPro" id="IPR013783">
    <property type="entry name" value="Ig-like_fold"/>
</dbReference>
<dbReference type="SUPFAM" id="SSF117281">
    <property type="entry name" value="Kelch motif"/>
    <property type="match status" value="1"/>
</dbReference>
<evidence type="ECO:0000313" key="2">
    <source>
        <dbReference type="Proteomes" id="UP000703893"/>
    </source>
</evidence>
<comment type="caution">
    <text evidence="1">The sequence shown here is derived from an EMBL/GenBank/DDBJ whole genome shotgun (WGS) entry which is preliminary data.</text>
</comment>
<dbReference type="Proteomes" id="UP000703893">
    <property type="component" value="Unassembled WGS sequence"/>
</dbReference>
<dbReference type="EMBL" id="VGJX01000126">
    <property type="protein sequence ID" value="MBM3274119.1"/>
    <property type="molecule type" value="Genomic_DNA"/>
</dbReference>
<evidence type="ECO:0000313" key="1">
    <source>
        <dbReference type="EMBL" id="MBM3274119.1"/>
    </source>
</evidence>
<reference evidence="1 2" key="1">
    <citation type="submission" date="2019-03" db="EMBL/GenBank/DDBJ databases">
        <title>Lake Tanganyika Metagenome-Assembled Genomes (MAGs).</title>
        <authorList>
            <person name="Tran P."/>
        </authorList>
    </citation>
    <scope>NUCLEOTIDE SEQUENCE [LARGE SCALE GENOMIC DNA]</scope>
    <source>
        <strain evidence="1">K_DeepCast_65m_m2_236</strain>
    </source>
</reference>
<proteinExistence type="predicted"/>
<dbReference type="AlphaFoldDB" id="A0A937X1A5"/>
<organism evidence="1 2">
    <name type="scientific">Candidatus Tanganyikabacteria bacterium</name>
    <dbReference type="NCBI Taxonomy" id="2961651"/>
    <lineage>
        <taxon>Bacteria</taxon>
        <taxon>Bacillati</taxon>
        <taxon>Candidatus Sericytochromatia</taxon>
        <taxon>Candidatus Tanganyikabacteria</taxon>
    </lineage>
</organism>